<dbReference type="PROSITE" id="PS01124">
    <property type="entry name" value="HTH_ARAC_FAMILY_2"/>
    <property type="match status" value="1"/>
</dbReference>
<dbReference type="PRINTS" id="PR00032">
    <property type="entry name" value="HTHARAC"/>
</dbReference>
<sequence length="316" mass="35394">MAKILPPGQHYGATLQSWSSARLTVSRIRYAMGTNLDLHGNAHASVMFVEDGLCVKQMDGQLVQLAPATGLFLPPRWLQKDAFPESTTFLSAEFSDPFLQHIRELGPSSEQALTVPPAHSQVLRTHLRSELMHPDPFSALVLEGLLMSTIARAERVGSPRRRRAPIWLLRAKEILQDFVATPPSLDEIAQLTGVHPAHLSREFRRHFGSSPGEYARRVRIERAKTELRTSNRTIAEVSLAHGFSDQAHFSRVFKRHTSLTPLEYRRSLQPVRAGKTSQIYDSSSEPSVKSSEGINAVRPGRHRPSLGRPKTRRLVE</sequence>
<protein>
    <submittedName>
        <fullName evidence="6">AraC-like DNA-binding protein</fullName>
    </submittedName>
</protein>
<evidence type="ECO:0000313" key="6">
    <source>
        <dbReference type="EMBL" id="MBB5346246.1"/>
    </source>
</evidence>
<dbReference type="EMBL" id="JACHDZ010000011">
    <property type="protein sequence ID" value="MBB5346246.1"/>
    <property type="molecule type" value="Genomic_DNA"/>
</dbReference>
<organism evidence="6 7">
    <name type="scientific">Tunturiibacter lichenicola</name>
    <dbReference type="NCBI Taxonomy" id="2051959"/>
    <lineage>
        <taxon>Bacteria</taxon>
        <taxon>Pseudomonadati</taxon>
        <taxon>Acidobacteriota</taxon>
        <taxon>Terriglobia</taxon>
        <taxon>Terriglobales</taxon>
        <taxon>Acidobacteriaceae</taxon>
        <taxon>Tunturiibacter</taxon>
    </lineage>
</organism>
<dbReference type="InterPro" id="IPR018060">
    <property type="entry name" value="HTH_AraC"/>
</dbReference>
<dbReference type="InterPro" id="IPR020449">
    <property type="entry name" value="Tscrpt_reg_AraC-type_HTH"/>
</dbReference>
<dbReference type="Gene3D" id="1.10.10.60">
    <property type="entry name" value="Homeodomain-like"/>
    <property type="match status" value="2"/>
</dbReference>
<keyword evidence="2" id="KW-0238">DNA-binding</keyword>
<dbReference type="PANTHER" id="PTHR46796">
    <property type="entry name" value="HTH-TYPE TRANSCRIPTIONAL ACTIVATOR RHAS-RELATED"/>
    <property type="match status" value="1"/>
</dbReference>
<evidence type="ECO:0000259" key="5">
    <source>
        <dbReference type="PROSITE" id="PS01124"/>
    </source>
</evidence>
<evidence type="ECO:0000256" key="4">
    <source>
        <dbReference type="SAM" id="MobiDB-lite"/>
    </source>
</evidence>
<feature type="compositionally biased region" description="Basic residues" evidence="4">
    <location>
        <begin position="299"/>
        <end position="316"/>
    </location>
</feature>
<keyword evidence="3" id="KW-0804">Transcription</keyword>
<dbReference type="GO" id="GO:0003700">
    <property type="term" value="F:DNA-binding transcription factor activity"/>
    <property type="evidence" value="ECO:0007669"/>
    <property type="project" value="InterPro"/>
</dbReference>
<dbReference type="AlphaFoldDB" id="A0A7W8N729"/>
<proteinExistence type="predicted"/>
<dbReference type="SMART" id="SM00342">
    <property type="entry name" value="HTH_ARAC"/>
    <property type="match status" value="1"/>
</dbReference>
<dbReference type="InterPro" id="IPR050204">
    <property type="entry name" value="AraC_XylS_family_regulators"/>
</dbReference>
<evidence type="ECO:0000256" key="2">
    <source>
        <dbReference type="ARBA" id="ARBA00023125"/>
    </source>
</evidence>
<dbReference type="GO" id="GO:0043565">
    <property type="term" value="F:sequence-specific DNA binding"/>
    <property type="evidence" value="ECO:0007669"/>
    <property type="project" value="InterPro"/>
</dbReference>
<feature type="compositionally biased region" description="Low complexity" evidence="4">
    <location>
        <begin position="282"/>
        <end position="291"/>
    </location>
</feature>
<evidence type="ECO:0000256" key="3">
    <source>
        <dbReference type="ARBA" id="ARBA00023163"/>
    </source>
</evidence>
<reference evidence="6 7" key="1">
    <citation type="submission" date="2020-08" db="EMBL/GenBank/DDBJ databases">
        <title>Genomic Encyclopedia of Type Strains, Phase IV (KMG-V): Genome sequencing to study the core and pangenomes of soil and plant-associated prokaryotes.</title>
        <authorList>
            <person name="Whitman W."/>
        </authorList>
    </citation>
    <scope>NUCLEOTIDE SEQUENCE [LARGE SCALE GENOMIC DNA]</scope>
    <source>
        <strain evidence="6 7">M8US30</strain>
    </source>
</reference>
<accession>A0A7W8N729</accession>
<dbReference type="Pfam" id="PF12833">
    <property type="entry name" value="HTH_18"/>
    <property type="match status" value="1"/>
</dbReference>
<comment type="caution">
    <text evidence="6">The sequence shown here is derived from an EMBL/GenBank/DDBJ whole genome shotgun (WGS) entry which is preliminary data.</text>
</comment>
<feature type="domain" description="HTH araC/xylS-type" evidence="5">
    <location>
        <begin position="169"/>
        <end position="267"/>
    </location>
</feature>
<dbReference type="PROSITE" id="PS00041">
    <property type="entry name" value="HTH_ARAC_FAMILY_1"/>
    <property type="match status" value="1"/>
</dbReference>
<dbReference type="InterPro" id="IPR009057">
    <property type="entry name" value="Homeodomain-like_sf"/>
</dbReference>
<name>A0A7W8N729_9BACT</name>
<feature type="region of interest" description="Disordered" evidence="4">
    <location>
        <begin position="270"/>
        <end position="316"/>
    </location>
</feature>
<dbReference type="Proteomes" id="UP000569092">
    <property type="component" value="Unassembled WGS sequence"/>
</dbReference>
<keyword evidence="1" id="KW-0805">Transcription regulation</keyword>
<evidence type="ECO:0000313" key="7">
    <source>
        <dbReference type="Proteomes" id="UP000569092"/>
    </source>
</evidence>
<evidence type="ECO:0000256" key="1">
    <source>
        <dbReference type="ARBA" id="ARBA00023015"/>
    </source>
</evidence>
<gene>
    <name evidence="6" type="ORF">HDF10_004256</name>
</gene>
<dbReference type="InterPro" id="IPR018062">
    <property type="entry name" value="HTH_AraC-typ_CS"/>
</dbReference>
<dbReference type="SUPFAM" id="SSF46689">
    <property type="entry name" value="Homeodomain-like"/>
    <property type="match status" value="2"/>
</dbReference>